<proteinExistence type="predicted"/>
<organism evidence="1 2">
    <name type="scientific">Robiginitalea biformata (strain ATCC BAA-864 / DSM 15991 / KCTC 12146 / HTCC2501)</name>
    <dbReference type="NCBI Taxonomy" id="313596"/>
    <lineage>
        <taxon>Bacteria</taxon>
        <taxon>Pseudomonadati</taxon>
        <taxon>Bacteroidota</taxon>
        <taxon>Flavobacteriia</taxon>
        <taxon>Flavobacteriales</taxon>
        <taxon>Flavobacteriaceae</taxon>
        <taxon>Robiginitalea</taxon>
    </lineage>
</organism>
<sequence length="57" mass="6597">MHFIEDLHPVVDKCGFSIGAEWVETKKSPAGLDGTLLREHYMKMKKLIHNYNAKIRV</sequence>
<dbReference type="KEGG" id="rbi:RB2501_15709"/>
<accession>A4CLN9</accession>
<protein>
    <submittedName>
        <fullName evidence="1">Uncharacterized protein</fullName>
    </submittedName>
</protein>
<dbReference type="Proteomes" id="UP000009049">
    <property type="component" value="Chromosome"/>
</dbReference>
<gene>
    <name evidence="1" type="ordered locus">RB2501_15709</name>
</gene>
<evidence type="ECO:0000313" key="1">
    <source>
        <dbReference type="EMBL" id="EAR15788.1"/>
    </source>
</evidence>
<name>A4CLN9_ROBBH</name>
<dbReference type="AlphaFoldDB" id="A4CLN9"/>
<reference evidence="1 2" key="1">
    <citation type="journal article" date="2009" name="J. Bacteriol.">
        <title>Complete genome sequence of Robiginitalea biformata HTCC2501.</title>
        <authorList>
            <person name="Oh H.M."/>
            <person name="Giovannoni S.J."/>
            <person name="Lee K."/>
            <person name="Ferriera S."/>
            <person name="Johnson J."/>
            <person name="Cho J.C."/>
        </authorList>
    </citation>
    <scope>NUCLEOTIDE SEQUENCE [LARGE SCALE GENOMIC DNA]</scope>
    <source>
        <strain evidence="2">ATCC BAA-864 / HTCC2501 / KCTC 12146</strain>
    </source>
</reference>
<dbReference type="HOGENOM" id="CLU_2993865_0_0_10"/>
<evidence type="ECO:0000313" key="2">
    <source>
        <dbReference type="Proteomes" id="UP000009049"/>
    </source>
</evidence>
<keyword evidence="2" id="KW-1185">Reference proteome</keyword>
<dbReference type="EMBL" id="CP001712">
    <property type="protein sequence ID" value="EAR15788.1"/>
    <property type="molecule type" value="Genomic_DNA"/>
</dbReference>